<dbReference type="Proteomes" id="UP000567885">
    <property type="component" value="Unassembled WGS sequence"/>
</dbReference>
<feature type="domain" description="DUF6546" evidence="2">
    <location>
        <begin position="161"/>
        <end position="317"/>
    </location>
</feature>
<accession>A0A8H5WZN0</accession>
<dbReference type="Pfam" id="PF20183">
    <property type="entry name" value="DUF6546"/>
    <property type="match status" value="1"/>
</dbReference>
<evidence type="ECO:0000313" key="4">
    <source>
        <dbReference type="Proteomes" id="UP000567885"/>
    </source>
</evidence>
<dbReference type="InterPro" id="IPR046676">
    <property type="entry name" value="DUF6546"/>
</dbReference>
<organism evidence="3 4">
    <name type="scientific">Fusarium heterosporum</name>
    <dbReference type="NCBI Taxonomy" id="42747"/>
    <lineage>
        <taxon>Eukaryota</taxon>
        <taxon>Fungi</taxon>
        <taxon>Dikarya</taxon>
        <taxon>Ascomycota</taxon>
        <taxon>Pezizomycotina</taxon>
        <taxon>Sordariomycetes</taxon>
        <taxon>Hypocreomycetidae</taxon>
        <taxon>Hypocreales</taxon>
        <taxon>Nectriaceae</taxon>
        <taxon>Fusarium</taxon>
        <taxon>Fusarium heterosporum species complex</taxon>
    </lineage>
</organism>
<reference evidence="3 4" key="1">
    <citation type="submission" date="2020-05" db="EMBL/GenBank/DDBJ databases">
        <title>Identification and distribution of gene clusters putatively required for synthesis of sphingolipid metabolism inhibitors in phylogenetically diverse species of the filamentous fungus Fusarium.</title>
        <authorList>
            <person name="Kim H.-S."/>
            <person name="Busman M."/>
            <person name="Brown D.W."/>
            <person name="Divon H."/>
            <person name="Uhlig S."/>
            <person name="Proctor R.H."/>
        </authorList>
    </citation>
    <scope>NUCLEOTIDE SEQUENCE [LARGE SCALE GENOMIC DNA]</scope>
    <source>
        <strain evidence="3 4">NRRL 20693</strain>
    </source>
</reference>
<dbReference type="EMBL" id="JAAGWQ010000035">
    <property type="protein sequence ID" value="KAF5676098.1"/>
    <property type="molecule type" value="Genomic_DNA"/>
</dbReference>
<evidence type="ECO:0000256" key="1">
    <source>
        <dbReference type="SAM" id="MobiDB-lite"/>
    </source>
</evidence>
<dbReference type="AlphaFoldDB" id="A0A8H5WZN0"/>
<evidence type="ECO:0000259" key="2">
    <source>
        <dbReference type="Pfam" id="PF20183"/>
    </source>
</evidence>
<keyword evidence="4" id="KW-1185">Reference proteome</keyword>
<evidence type="ECO:0000313" key="3">
    <source>
        <dbReference type="EMBL" id="KAF5676098.1"/>
    </source>
</evidence>
<proteinExistence type="predicted"/>
<gene>
    <name evidence="3" type="ORF">FHETE_2225</name>
</gene>
<name>A0A8H5WZN0_FUSHE</name>
<dbReference type="OrthoDB" id="5333491at2759"/>
<protein>
    <submittedName>
        <fullName evidence="3">Oxoglutarate iron-dependent oxygenase</fullName>
    </submittedName>
</protein>
<comment type="caution">
    <text evidence="3">The sequence shown here is derived from an EMBL/GenBank/DDBJ whole genome shotgun (WGS) entry which is preliminary data.</text>
</comment>
<feature type="region of interest" description="Disordered" evidence="1">
    <location>
        <begin position="34"/>
        <end position="55"/>
    </location>
</feature>
<feature type="compositionally biased region" description="Low complexity" evidence="1">
    <location>
        <begin position="41"/>
        <end position="55"/>
    </location>
</feature>
<sequence>MSSDDHNQPDWSQVHLSDEFTWADAISTNGRPFKIGTPKITASSTTDSPSSTAGSLEVTTDSITINNPFNKSPFDIKHQQKRWLLGAVPLAFNGDNFKEKGSSPGLLREVKAFSDLLILRRHFLNFSPRALTLIMESMPSLESLRYERWRYGELEDEERRNRAQHLGHLSVAFSLSGVKLLWDMTLHSFRALETIALTSKTLLSRHRVLIDDLLLWAAAAARNMPKLKIMELWCYMPSTIAIFRYERLGRYFGVITWEGYVQYHITAKVVAGWRHVLPQDVENPSELLFENVPLLPSETFSLGSMYEHLKLREYVLHESTWAEVKI</sequence>